<feature type="transmembrane region" description="Helical" evidence="1">
    <location>
        <begin position="20"/>
        <end position="40"/>
    </location>
</feature>
<protein>
    <submittedName>
        <fullName evidence="2">Uncharacterized protein</fullName>
    </submittedName>
</protein>
<keyword evidence="3" id="KW-1185">Reference proteome</keyword>
<keyword evidence="1" id="KW-0812">Transmembrane</keyword>
<keyword evidence="1" id="KW-1133">Transmembrane helix</keyword>
<feature type="transmembrane region" description="Helical" evidence="1">
    <location>
        <begin position="52"/>
        <end position="73"/>
    </location>
</feature>
<accession>A0A327PRY1</accession>
<evidence type="ECO:0000256" key="1">
    <source>
        <dbReference type="SAM" id="Phobius"/>
    </source>
</evidence>
<name>A0A327PRY1_9BACT</name>
<dbReference type="EMBL" id="QLLK01000001">
    <property type="protein sequence ID" value="RAI94918.1"/>
    <property type="molecule type" value="Genomic_DNA"/>
</dbReference>
<keyword evidence="1" id="KW-0472">Membrane</keyword>
<evidence type="ECO:0000313" key="2">
    <source>
        <dbReference type="EMBL" id="RAI94918.1"/>
    </source>
</evidence>
<dbReference type="Proteomes" id="UP000249610">
    <property type="component" value="Unassembled WGS sequence"/>
</dbReference>
<sequence>MVPSKAKERFEKHFTPYLKYWYRLILPSAVFFALTTHFTINREISWEFISDRSFYSTFIWYLILTTISNYYVFYRPNLRYHQSAGKNSN</sequence>
<dbReference type="AlphaFoldDB" id="A0A327PRY1"/>
<comment type="caution">
    <text evidence="2">The sequence shown here is derived from an EMBL/GenBank/DDBJ whole genome shotgun (WGS) entry which is preliminary data.</text>
</comment>
<gene>
    <name evidence="2" type="ORF">LV83_00165</name>
</gene>
<reference evidence="2 3" key="1">
    <citation type="submission" date="2018-06" db="EMBL/GenBank/DDBJ databases">
        <title>Genomic Encyclopedia of Archaeal and Bacterial Type Strains, Phase II (KMG-II): from individual species to whole genera.</title>
        <authorList>
            <person name="Goeker M."/>
        </authorList>
    </citation>
    <scope>NUCLEOTIDE SEQUENCE [LARGE SCALE GENOMIC DNA]</scope>
    <source>
        <strain evidence="2 3">DSM 23446</strain>
    </source>
</reference>
<evidence type="ECO:0000313" key="3">
    <source>
        <dbReference type="Proteomes" id="UP000249610"/>
    </source>
</evidence>
<proteinExistence type="predicted"/>
<organism evidence="2 3">
    <name type="scientific">Algoriphagus yeomjeoni</name>
    <dbReference type="NCBI Taxonomy" id="291403"/>
    <lineage>
        <taxon>Bacteria</taxon>
        <taxon>Pseudomonadati</taxon>
        <taxon>Bacteroidota</taxon>
        <taxon>Cytophagia</taxon>
        <taxon>Cytophagales</taxon>
        <taxon>Cyclobacteriaceae</taxon>
        <taxon>Algoriphagus</taxon>
    </lineage>
</organism>